<dbReference type="SUPFAM" id="SSF56349">
    <property type="entry name" value="DNA breaking-rejoining enzymes"/>
    <property type="match status" value="1"/>
</dbReference>
<gene>
    <name evidence="4" type="ORF">MEDL_22864</name>
</gene>
<dbReference type="InterPro" id="IPR010998">
    <property type="entry name" value="Integrase_recombinase_N"/>
</dbReference>
<organism evidence="4 5">
    <name type="scientific">Mytilus edulis</name>
    <name type="common">Blue mussel</name>
    <dbReference type="NCBI Taxonomy" id="6550"/>
    <lineage>
        <taxon>Eukaryota</taxon>
        <taxon>Metazoa</taxon>
        <taxon>Spiralia</taxon>
        <taxon>Lophotrochozoa</taxon>
        <taxon>Mollusca</taxon>
        <taxon>Bivalvia</taxon>
        <taxon>Autobranchia</taxon>
        <taxon>Pteriomorphia</taxon>
        <taxon>Mytilida</taxon>
        <taxon>Mytiloidea</taxon>
        <taxon>Mytilidae</taxon>
        <taxon>Mytilinae</taxon>
        <taxon>Mytilus</taxon>
    </lineage>
</organism>
<keyword evidence="1" id="KW-0238">DNA-binding</keyword>
<accession>A0A8S3RV83</accession>
<dbReference type="Gene3D" id="1.10.150.130">
    <property type="match status" value="1"/>
</dbReference>
<keyword evidence="5" id="KW-1185">Reference proteome</keyword>
<protein>
    <recommendedName>
        <fullName evidence="6">Tyr recombinase domain-containing protein</fullName>
    </recommendedName>
</protein>
<evidence type="ECO:0008006" key="6">
    <source>
        <dbReference type="Google" id="ProtNLM"/>
    </source>
</evidence>
<dbReference type="Proteomes" id="UP000683360">
    <property type="component" value="Unassembled WGS sequence"/>
</dbReference>
<evidence type="ECO:0000313" key="5">
    <source>
        <dbReference type="Proteomes" id="UP000683360"/>
    </source>
</evidence>
<dbReference type="GO" id="GO:0015074">
    <property type="term" value="P:DNA integration"/>
    <property type="evidence" value="ECO:0007669"/>
    <property type="project" value="InterPro"/>
</dbReference>
<dbReference type="PANTHER" id="PTHR34605:SF3">
    <property type="entry name" value="P CELL-TYPE AGGLUTINATION PROTEIN MAP4-LIKE-RELATED"/>
    <property type="match status" value="1"/>
</dbReference>
<proteinExistence type="predicted"/>
<evidence type="ECO:0000256" key="2">
    <source>
        <dbReference type="ARBA" id="ARBA00023172"/>
    </source>
</evidence>
<dbReference type="InterPro" id="IPR013762">
    <property type="entry name" value="Integrase-like_cat_sf"/>
</dbReference>
<dbReference type="OrthoDB" id="5598396at2759"/>
<dbReference type="AlphaFoldDB" id="A0A8S3RV83"/>
<dbReference type="InterPro" id="IPR011010">
    <property type="entry name" value="DNA_brk_join_enz"/>
</dbReference>
<dbReference type="GO" id="GO:0003677">
    <property type="term" value="F:DNA binding"/>
    <property type="evidence" value="ECO:0007669"/>
    <property type="project" value="UniProtKB-KW"/>
</dbReference>
<evidence type="ECO:0000256" key="3">
    <source>
        <dbReference type="SAM" id="MobiDB-lite"/>
    </source>
</evidence>
<keyword evidence="2" id="KW-0233">DNA recombination</keyword>
<evidence type="ECO:0000256" key="1">
    <source>
        <dbReference type="ARBA" id="ARBA00023125"/>
    </source>
</evidence>
<dbReference type="EMBL" id="CAJPWZ010001117">
    <property type="protein sequence ID" value="CAG2208684.1"/>
    <property type="molecule type" value="Genomic_DNA"/>
</dbReference>
<dbReference type="Gene3D" id="1.10.443.10">
    <property type="entry name" value="Intergrase catalytic core"/>
    <property type="match status" value="1"/>
</dbReference>
<reference evidence="4" key="1">
    <citation type="submission" date="2021-03" db="EMBL/GenBank/DDBJ databases">
        <authorList>
            <person name="Bekaert M."/>
        </authorList>
    </citation>
    <scope>NUCLEOTIDE SEQUENCE</scope>
</reference>
<dbReference type="InterPro" id="IPR052925">
    <property type="entry name" value="Phage_Integrase-like_Recomb"/>
</dbReference>
<dbReference type="PANTHER" id="PTHR34605">
    <property type="entry name" value="PHAGE_INTEGRASE DOMAIN-CONTAINING PROTEIN"/>
    <property type="match status" value="1"/>
</dbReference>
<sequence length="456" mass="51830">MKWEYYLTAYSLNICGWELKLTVNSGPSSSLVGLHVAARTESDIFAGLIDMQALKLGLQHNELHKFCKKTTFEDTIKLFREILRQTERENIGMNPKSISSEWRNRVAVLTNTQVSSNGHGKNKLSGQPSVEMNHLHTILKKIRKNIISDGEISKAGTKSRSDTHTLPSSSSFDDGLTKQVEELWEASLCISTRKTFMAMTNQNHINSVPIIDEDCLIYFVTYCKNSLKLAHATIKLYLAGIRHNYLRIGHPDPLSNCARLECILRGIKKSQNNVKQKRLPITSQILKQLCCMLKQGVFSPFVDLMLQCSFNLAFFGFLRCGEFTYSSKIARQDTLLIQNIDLDINFQNFTVHLNSSKCDPFREGINITIFENDIFNPVDLMRRYIQVRKNDGARPDSYLFVNDEYNNAPLSRDTFISLLRESLFRLGYNDSKFCGHSFRIGAATSAAGVEDHIIQT</sequence>
<dbReference type="GO" id="GO:0006310">
    <property type="term" value="P:DNA recombination"/>
    <property type="evidence" value="ECO:0007669"/>
    <property type="project" value="UniProtKB-KW"/>
</dbReference>
<comment type="caution">
    <text evidence="4">The sequence shown here is derived from an EMBL/GenBank/DDBJ whole genome shotgun (WGS) entry which is preliminary data.</text>
</comment>
<feature type="region of interest" description="Disordered" evidence="3">
    <location>
        <begin position="153"/>
        <end position="173"/>
    </location>
</feature>
<name>A0A8S3RV83_MYTED</name>
<evidence type="ECO:0000313" key="4">
    <source>
        <dbReference type="EMBL" id="CAG2208684.1"/>
    </source>
</evidence>